<evidence type="ECO:0000313" key="3">
    <source>
        <dbReference type="Proteomes" id="UP001151071"/>
    </source>
</evidence>
<feature type="transmembrane region" description="Helical" evidence="1">
    <location>
        <begin position="14"/>
        <end position="34"/>
    </location>
</feature>
<sequence>MKEKENRPTPAQELQLIGLVLSLIGAALQLIGYFEEVTDKKK</sequence>
<dbReference type="RefSeq" id="WP_271140088.1">
    <property type="nucleotide sequence ID" value="NZ_JAPYYP010000010.1"/>
</dbReference>
<keyword evidence="3" id="KW-1185">Reference proteome</keyword>
<accession>A0A9X3TQB1</accession>
<dbReference type="EMBL" id="JAPYYP010000010">
    <property type="protein sequence ID" value="MDA5108806.1"/>
    <property type="molecule type" value="Genomic_DNA"/>
</dbReference>
<dbReference type="Proteomes" id="UP001151071">
    <property type="component" value="Unassembled WGS sequence"/>
</dbReference>
<reference evidence="2" key="1">
    <citation type="submission" date="2022-12" db="EMBL/GenBank/DDBJ databases">
        <title>Draft genome sequence of the thermophilic strain Brevibacillus thermoruber HT42, isolated from Los Humeros, Puebla, Mexico, with biotechnological potential.</title>
        <authorList>
            <person name="Lara Sanchez J."/>
            <person name="Solis Palacios R."/>
            <person name="Bustos Baena A.S."/>
            <person name="Ruz Baez A.E."/>
            <person name="Espinosa Luna G."/>
            <person name="Oliart Ros R.M."/>
        </authorList>
    </citation>
    <scope>NUCLEOTIDE SEQUENCE</scope>
    <source>
        <strain evidence="2">HT42</strain>
    </source>
</reference>
<protein>
    <submittedName>
        <fullName evidence="2">Uncharacterized protein</fullName>
    </submittedName>
</protein>
<proteinExistence type="predicted"/>
<organism evidence="2 3">
    <name type="scientific">Brevibacillus thermoruber</name>
    <dbReference type="NCBI Taxonomy" id="33942"/>
    <lineage>
        <taxon>Bacteria</taxon>
        <taxon>Bacillati</taxon>
        <taxon>Bacillota</taxon>
        <taxon>Bacilli</taxon>
        <taxon>Bacillales</taxon>
        <taxon>Paenibacillaceae</taxon>
        <taxon>Brevibacillus</taxon>
    </lineage>
</organism>
<keyword evidence="1" id="KW-0812">Transmembrane</keyword>
<dbReference type="AlphaFoldDB" id="A0A9X3TQB1"/>
<comment type="caution">
    <text evidence="2">The sequence shown here is derived from an EMBL/GenBank/DDBJ whole genome shotgun (WGS) entry which is preliminary data.</text>
</comment>
<keyword evidence="1" id="KW-1133">Transmembrane helix</keyword>
<evidence type="ECO:0000313" key="2">
    <source>
        <dbReference type="EMBL" id="MDA5108806.1"/>
    </source>
</evidence>
<gene>
    <name evidence="2" type="ORF">O3V59_10565</name>
</gene>
<name>A0A9X3TQB1_9BACL</name>
<keyword evidence="1" id="KW-0472">Membrane</keyword>
<evidence type="ECO:0000256" key="1">
    <source>
        <dbReference type="SAM" id="Phobius"/>
    </source>
</evidence>